<reference evidence="1" key="1">
    <citation type="submission" date="2020-04" db="EMBL/GenBank/DDBJ databases">
        <authorList>
            <person name="Chiriac C."/>
            <person name="Salcher M."/>
            <person name="Ghai R."/>
            <person name="Kavagutti S V."/>
        </authorList>
    </citation>
    <scope>NUCLEOTIDE SEQUENCE</scope>
</reference>
<dbReference type="Pfam" id="PF26128">
    <property type="entry name" value="Gad2"/>
    <property type="match status" value="1"/>
</dbReference>
<evidence type="ECO:0000313" key="1">
    <source>
        <dbReference type="EMBL" id="CAB4160093.1"/>
    </source>
</evidence>
<proteinExistence type="predicted"/>
<accession>A0A6J5NMM4</accession>
<sequence>MTKFLYPNRNIKIYKSTKENQLIKNHEQIVEKINEKLKWIFKENYQDIDFAVAGSFAINSIFYPGKEYADIDIYPKSKLDYMKFKEILRETNSFETENALSCMHMDDSGRIKFQIVKTEFSNLQDLFSNFDFTISCCAYYKSDLYMTNECLRNISRNELSMNQKNFDKSNLDVDTQMYQVHTLFSRITKYTDRYELGVGKNVYKLLREIKNNVDQKHFKIQRNEASITNSSGEVEFADIDLDMWSVVKHILLDEMNPYKREFEEYLT</sequence>
<protein>
    <submittedName>
        <fullName evidence="1">Uncharacterized protein</fullName>
    </submittedName>
</protein>
<dbReference type="EMBL" id="LR796696">
    <property type="protein sequence ID" value="CAB4160093.1"/>
    <property type="molecule type" value="Genomic_DNA"/>
</dbReference>
<name>A0A6J5NMM4_9CAUD</name>
<organism evidence="1">
    <name type="scientific">uncultured Caudovirales phage</name>
    <dbReference type="NCBI Taxonomy" id="2100421"/>
    <lineage>
        <taxon>Viruses</taxon>
        <taxon>Duplodnaviria</taxon>
        <taxon>Heunggongvirae</taxon>
        <taxon>Uroviricota</taxon>
        <taxon>Caudoviricetes</taxon>
        <taxon>Peduoviridae</taxon>
        <taxon>Maltschvirus</taxon>
        <taxon>Maltschvirus maltsch</taxon>
    </lineage>
</organism>
<gene>
    <name evidence="1" type="ORF">UFOVP724_71</name>
</gene>